<protein>
    <recommendedName>
        <fullName evidence="3">Luciferase-like monooxygenase</fullName>
    </recommendedName>
</protein>
<accession>A0ABV8DS95</accession>
<evidence type="ECO:0000313" key="1">
    <source>
        <dbReference type="EMBL" id="MFC3962402.1"/>
    </source>
</evidence>
<proteinExistence type="predicted"/>
<reference evidence="2" key="1">
    <citation type="journal article" date="2019" name="Int. J. Syst. Evol. Microbiol.">
        <title>The Global Catalogue of Microorganisms (GCM) 10K type strain sequencing project: providing services to taxonomists for standard genome sequencing and annotation.</title>
        <authorList>
            <consortium name="The Broad Institute Genomics Platform"/>
            <consortium name="The Broad Institute Genome Sequencing Center for Infectious Disease"/>
            <person name="Wu L."/>
            <person name="Ma J."/>
        </authorList>
    </citation>
    <scope>NUCLEOTIDE SEQUENCE [LARGE SCALE GENOMIC DNA]</scope>
    <source>
        <strain evidence="2">CGMCC 4.7330</strain>
    </source>
</reference>
<dbReference type="Gene3D" id="3.20.20.30">
    <property type="entry name" value="Luciferase-like domain"/>
    <property type="match status" value="1"/>
</dbReference>
<comment type="caution">
    <text evidence="1">The sequence shown here is derived from an EMBL/GenBank/DDBJ whole genome shotgun (WGS) entry which is preliminary data.</text>
</comment>
<organism evidence="1 2">
    <name type="scientific">Nocardia jiangsuensis</name>
    <dbReference type="NCBI Taxonomy" id="1691563"/>
    <lineage>
        <taxon>Bacteria</taxon>
        <taxon>Bacillati</taxon>
        <taxon>Actinomycetota</taxon>
        <taxon>Actinomycetes</taxon>
        <taxon>Mycobacteriales</taxon>
        <taxon>Nocardiaceae</taxon>
        <taxon>Nocardia</taxon>
    </lineage>
</organism>
<keyword evidence="2" id="KW-1185">Reference proteome</keyword>
<dbReference type="EMBL" id="JBHSAX010000009">
    <property type="protein sequence ID" value="MFC3962402.1"/>
    <property type="molecule type" value="Genomic_DNA"/>
</dbReference>
<dbReference type="RefSeq" id="WP_378612175.1">
    <property type="nucleotide sequence ID" value="NZ_JBHSAX010000009.1"/>
</dbReference>
<evidence type="ECO:0000313" key="2">
    <source>
        <dbReference type="Proteomes" id="UP001595696"/>
    </source>
</evidence>
<dbReference type="SUPFAM" id="SSF51679">
    <property type="entry name" value="Bacterial luciferase-like"/>
    <property type="match status" value="1"/>
</dbReference>
<dbReference type="InterPro" id="IPR036661">
    <property type="entry name" value="Luciferase-like_sf"/>
</dbReference>
<dbReference type="Proteomes" id="UP001595696">
    <property type="component" value="Unassembled WGS sequence"/>
</dbReference>
<name>A0ABV8DS95_9NOCA</name>
<evidence type="ECO:0008006" key="3">
    <source>
        <dbReference type="Google" id="ProtNLM"/>
    </source>
</evidence>
<sequence>MLDLITLGGLADPRGREYVLDGLLPLLRKRGIVGEDYPGSTFRENPELPPLP</sequence>
<gene>
    <name evidence="1" type="ORF">ACFO0B_10435</name>
</gene>